<evidence type="ECO:0000256" key="4">
    <source>
        <dbReference type="ARBA" id="ARBA00022771"/>
    </source>
</evidence>
<gene>
    <name evidence="9" type="primary">LOC103639029</name>
</gene>
<evidence type="ECO:0000256" key="7">
    <source>
        <dbReference type="PROSITE-ProRule" id="PRU00175"/>
    </source>
</evidence>
<dbReference type="GO" id="GO:0008270">
    <property type="term" value="F:zinc ion binding"/>
    <property type="evidence" value="ECO:0007669"/>
    <property type="project" value="UniProtKB-KW"/>
</dbReference>
<dbReference type="Gene3D" id="3.30.40.10">
    <property type="entry name" value="Zinc/RING finger domain, C3HC4 (zinc finger)"/>
    <property type="match status" value="1"/>
</dbReference>
<evidence type="ECO:0000259" key="8">
    <source>
        <dbReference type="PROSITE" id="PS50089"/>
    </source>
</evidence>
<dbReference type="Gramene" id="Zm00001eb392800_T001">
    <property type="protein sequence ID" value="Zm00001eb392800_P001"/>
    <property type="gene ID" value="Zm00001eb392800"/>
</dbReference>
<comment type="similarity">
    <text evidence="6">Belongs to the RING-type zinc finger family. ATL subfamily.</text>
</comment>
<comment type="catalytic activity">
    <reaction evidence="1">
        <text>S-ubiquitinyl-[E2 ubiquitin-conjugating enzyme]-L-cysteine + [acceptor protein]-L-lysine = [E2 ubiquitin-conjugating enzyme]-L-cysteine + N(6)-ubiquitinyl-[acceptor protein]-L-lysine.</text>
        <dbReference type="EC" id="2.3.2.27"/>
    </reaction>
</comment>
<dbReference type="AlphaFoldDB" id="A0A804R6R3"/>
<dbReference type="InParanoid" id="A0A804R6R3"/>
<protein>
    <recommendedName>
        <fullName evidence="2">RING-type E3 ubiquitin transferase</fullName>
        <ecNumber evidence="2">2.3.2.27</ecNumber>
    </recommendedName>
</protein>
<keyword evidence="10" id="KW-1185">Reference proteome</keyword>
<evidence type="ECO:0000313" key="9">
    <source>
        <dbReference type="EnsemblPlants" id="Zm00001eb392800_P001"/>
    </source>
</evidence>
<dbReference type="OrthoDB" id="6270329at2759"/>
<dbReference type="EC" id="2.3.2.27" evidence="2"/>
<dbReference type="Pfam" id="PF13639">
    <property type="entry name" value="zf-RING_2"/>
    <property type="match status" value="1"/>
</dbReference>
<dbReference type="SUPFAM" id="SSF57850">
    <property type="entry name" value="RING/U-box"/>
    <property type="match status" value="1"/>
</dbReference>
<dbReference type="PROSITE" id="PS50089">
    <property type="entry name" value="ZF_RING_2"/>
    <property type="match status" value="1"/>
</dbReference>
<dbReference type="GeneID" id="103639029"/>
<dbReference type="RefSeq" id="XP_008660032.1">
    <property type="nucleotide sequence ID" value="XM_008661810.3"/>
</dbReference>
<evidence type="ECO:0000256" key="2">
    <source>
        <dbReference type="ARBA" id="ARBA00012483"/>
    </source>
</evidence>
<evidence type="ECO:0000256" key="1">
    <source>
        <dbReference type="ARBA" id="ARBA00000900"/>
    </source>
</evidence>
<evidence type="ECO:0000256" key="6">
    <source>
        <dbReference type="ARBA" id="ARBA00024209"/>
    </source>
</evidence>
<evidence type="ECO:0000313" key="10">
    <source>
        <dbReference type="Proteomes" id="UP000007305"/>
    </source>
</evidence>
<reference evidence="9" key="3">
    <citation type="submission" date="2021-05" db="UniProtKB">
        <authorList>
            <consortium name="EnsemblPlants"/>
        </authorList>
    </citation>
    <scope>IDENTIFICATION</scope>
    <source>
        <strain evidence="9">cv. B73</strain>
    </source>
</reference>
<dbReference type="PANTHER" id="PTHR14155:SF627">
    <property type="entry name" value="OS06G0192800 PROTEIN"/>
    <property type="match status" value="1"/>
</dbReference>
<dbReference type="KEGG" id="zma:103639029"/>
<keyword evidence="3" id="KW-0479">Metal-binding</keyword>
<dbReference type="FunFam" id="3.30.40.10:FF:001288">
    <property type="entry name" value="Putative RING zinc finger domain superfamily protein"/>
    <property type="match status" value="1"/>
</dbReference>
<evidence type="ECO:0000256" key="5">
    <source>
        <dbReference type="ARBA" id="ARBA00022833"/>
    </source>
</evidence>
<feature type="domain" description="RING-type" evidence="8">
    <location>
        <begin position="50"/>
        <end position="98"/>
    </location>
</feature>
<organism evidence="9 10">
    <name type="scientific">Zea mays</name>
    <name type="common">Maize</name>
    <dbReference type="NCBI Taxonomy" id="4577"/>
    <lineage>
        <taxon>Eukaryota</taxon>
        <taxon>Viridiplantae</taxon>
        <taxon>Streptophyta</taxon>
        <taxon>Embryophyta</taxon>
        <taxon>Tracheophyta</taxon>
        <taxon>Spermatophyta</taxon>
        <taxon>Magnoliopsida</taxon>
        <taxon>Liliopsida</taxon>
        <taxon>Poales</taxon>
        <taxon>Poaceae</taxon>
        <taxon>PACMAD clade</taxon>
        <taxon>Panicoideae</taxon>
        <taxon>Andropogonodae</taxon>
        <taxon>Andropogoneae</taxon>
        <taxon>Tripsacinae</taxon>
        <taxon>Zea</taxon>
    </lineage>
</organism>
<dbReference type="EnsemblPlants" id="Zm00001eb392800_T001">
    <property type="protein sequence ID" value="Zm00001eb392800_P001"/>
    <property type="gene ID" value="Zm00001eb392800"/>
</dbReference>
<dbReference type="Proteomes" id="UP000007305">
    <property type="component" value="Chromosome 9"/>
</dbReference>
<dbReference type="InterPro" id="IPR001841">
    <property type="entry name" value="Znf_RING"/>
</dbReference>
<evidence type="ECO:0000256" key="3">
    <source>
        <dbReference type="ARBA" id="ARBA00022723"/>
    </source>
</evidence>
<keyword evidence="5" id="KW-0862">Zinc</keyword>
<dbReference type="InterPro" id="IPR053238">
    <property type="entry name" value="RING-H2_zinc_finger"/>
</dbReference>
<proteinExistence type="inferred from homology"/>
<sequence>MSVAGAVTTAAVPSRAPMSSASVDEARCGGGATAAAGAGGSPLPAPPHECAVCLSELPAGAEAAVPVRRRTLPACGHAFHADCIGRWLPLRPECPLCRRPVLLAGGGGQRAAAGAPAAWARPAATIACGFGDGRVVWSRSPVPPPDSD</sequence>
<dbReference type="InterPro" id="IPR013083">
    <property type="entry name" value="Znf_RING/FYVE/PHD"/>
</dbReference>
<reference evidence="9" key="2">
    <citation type="submission" date="2019-07" db="EMBL/GenBank/DDBJ databases">
        <authorList>
            <person name="Seetharam A."/>
            <person name="Woodhouse M."/>
            <person name="Cannon E."/>
        </authorList>
    </citation>
    <scope>NUCLEOTIDE SEQUENCE [LARGE SCALE GENOMIC DNA]</scope>
    <source>
        <strain evidence="9">cv. B73</strain>
    </source>
</reference>
<keyword evidence="4 7" id="KW-0863">Zinc-finger</keyword>
<dbReference type="SMART" id="SM00184">
    <property type="entry name" value="RING"/>
    <property type="match status" value="1"/>
</dbReference>
<reference evidence="10" key="1">
    <citation type="journal article" date="2009" name="Science">
        <title>The B73 maize genome: complexity, diversity, and dynamics.</title>
        <authorList>
            <person name="Schnable P.S."/>
            <person name="Ware D."/>
            <person name="Fulton R.S."/>
            <person name="Stein J.C."/>
            <person name="Wei F."/>
            <person name="Pasternak S."/>
            <person name="Liang C."/>
            <person name="Zhang J."/>
            <person name="Fulton L."/>
            <person name="Graves T.A."/>
            <person name="Minx P."/>
            <person name="Reily A.D."/>
            <person name="Courtney L."/>
            <person name="Kruchowski S.S."/>
            <person name="Tomlinson C."/>
            <person name="Strong C."/>
            <person name="Delehaunty K."/>
            <person name="Fronick C."/>
            <person name="Courtney B."/>
            <person name="Rock S.M."/>
            <person name="Belter E."/>
            <person name="Du F."/>
            <person name="Kim K."/>
            <person name="Abbott R.M."/>
            <person name="Cotton M."/>
            <person name="Levy A."/>
            <person name="Marchetto P."/>
            <person name="Ochoa K."/>
            <person name="Jackson S.M."/>
            <person name="Gillam B."/>
            <person name="Chen W."/>
            <person name="Yan L."/>
            <person name="Higginbotham J."/>
            <person name="Cardenas M."/>
            <person name="Waligorski J."/>
            <person name="Applebaum E."/>
            <person name="Phelps L."/>
            <person name="Falcone J."/>
            <person name="Kanchi K."/>
            <person name="Thane T."/>
            <person name="Scimone A."/>
            <person name="Thane N."/>
            <person name="Henke J."/>
            <person name="Wang T."/>
            <person name="Ruppert J."/>
            <person name="Shah N."/>
            <person name="Rotter K."/>
            <person name="Hodges J."/>
            <person name="Ingenthron E."/>
            <person name="Cordes M."/>
            <person name="Kohlberg S."/>
            <person name="Sgro J."/>
            <person name="Delgado B."/>
            <person name="Mead K."/>
            <person name="Chinwalla A."/>
            <person name="Leonard S."/>
            <person name="Crouse K."/>
            <person name="Collura K."/>
            <person name="Kudrna D."/>
            <person name="Currie J."/>
            <person name="He R."/>
            <person name="Angelova A."/>
            <person name="Rajasekar S."/>
            <person name="Mueller T."/>
            <person name="Lomeli R."/>
            <person name="Scara G."/>
            <person name="Ko A."/>
            <person name="Delaney K."/>
            <person name="Wissotski M."/>
            <person name="Lopez G."/>
            <person name="Campos D."/>
            <person name="Braidotti M."/>
            <person name="Ashley E."/>
            <person name="Golser W."/>
            <person name="Kim H."/>
            <person name="Lee S."/>
            <person name="Lin J."/>
            <person name="Dujmic Z."/>
            <person name="Kim W."/>
            <person name="Talag J."/>
            <person name="Zuccolo A."/>
            <person name="Fan C."/>
            <person name="Sebastian A."/>
            <person name="Kramer M."/>
            <person name="Spiegel L."/>
            <person name="Nascimento L."/>
            <person name="Zutavern T."/>
            <person name="Miller B."/>
            <person name="Ambroise C."/>
            <person name="Muller S."/>
            <person name="Spooner W."/>
            <person name="Narechania A."/>
            <person name="Ren L."/>
            <person name="Wei S."/>
            <person name="Kumari S."/>
            <person name="Faga B."/>
            <person name="Levy M.J."/>
            <person name="McMahan L."/>
            <person name="Van Buren P."/>
            <person name="Vaughn M.W."/>
            <person name="Ying K."/>
            <person name="Yeh C.-T."/>
            <person name="Emrich S.J."/>
            <person name="Jia Y."/>
            <person name="Kalyanaraman A."/>
            <person name="Hsia A.-P."/>
            <person name="Barbazuk W.B."/>
            <person name="Baucom R.S."/>
            <person name="Brutnell T.P."/>
            <person name="Carpita N.C."/>
            <person name="Chaparro C."/>
            <person name="Chia J.-M."/>
            <person name="Deragon J.-M."/>
            <person name="Estill J.C."/>
            <person name="Fu Y."/>
            <person name="Jeddeloh J.A."/>
            <person name="Han Y."/>
            <person name="Lee H."/>
            <person name="Li P."/>
            <person name="Lisch D.R."/>
            <person name="Liu S."/>
            <person name="Liu Z."/>
            <person name="Nagel D.H."/>
            <person name="McCann M.C."/>
            <person name="SanMiguel P."/>
            <person name="Myers A.M."/>
            <person name="Nettleton D."/>
            <person name="Nguyen J."/>
            <person name="Penning B.W."/>
            <person name="Ponnala L."/>
            <person name="Schneider K.L."/>
            <person name="Schwartz D.C."/>
            <person name="Sharma A."/>
            <person name="Soderlund C."/>
            <person name="Springer N.M."/>
            <person name="Sun Q."/>
            <person name="Wang H."/>
            <person name="Waterman M."/>
            <person name="Westerman R."/>
            <person name="Wolfgruber T.K."/>
            <person name="Yang L."/>
            <person name="Yu Y."/>
            <person name="Zhang L."/>
            <person name="Zhou S."/>
            <person name="Zhu Q."/>
            <person name="Bennetzen J.L."/>
            <person name="Dawe R.K."/>
            <person name="Jiang J."/>
            <person name="Jiang N."/>
            <person name="Presting G.G."/>
            <person name="Wessler S.R."/>
            <person name="Aluru S."/>
            <person name="Martienssen R.A."/>
            <person name="Clifton S.W."/>
            <person name="McCombie W.R."/>
            <person name="Wing R.A."/>
            <person name="Wilson R.K."/>
        </authorList>
    </citation>
    <scope>NUCLEOTIDE SEQUENCE [LARGE SCALE GENOMIC DNA]</scope>
    <source>
        <strain evidence="10">cv. B73</strain>
    </source>
</reference>
<dbReference type="GO" id="GO:0061630">
    <property type="term" value="F:ubiquitin protein ligase activity"/>
    <property type="evidence" value="ECO:0007669"/>
    <property type="project" value="UniProtKB-EC"/>
</dbReference>
<accession>A0A804R6R3</accession>
<name>A0A804R6R3_MAIZE</name>
<dbReference type="PANTHER" id="PTHR14155">
    <property type="entry name" value="RING FINGER DOMAIN-CONTAINING"/>
    <property type="match status" value="1"/>
</dbReference>